<keyword evidence="3" id="KW-0677">Repeat</keyword>
<protein>
    <recommendedName>
        <fullName evidence="7">Vacuolar protein 14 C-terminal Fig4-binding domain-containing protein</fullName>
    </recommendedName>
</protein>
<dbReference type="Gene3D" id="1.25.10.10">
    <property type="entry name" value="Leucine-rich Repeat Variant"/>
    <property type="match status" value="3"/>
</dbReference>
<comment type="caution">
    <text evidence="8">The sequence shown here is derived from an EMBL/GenBank/DDBJ whole genome shotgun (WGS) entry which is preliminary data.</text>
</comment>
<name>A0A8J4F2H8_9CHLO</name>
<accession>A0A8J4F2H8</accession>
<evidence type="ECO:0000256" key="5">
    <source>
        <dbReference type="PROSITE-ProRule" id="PRU00103"/>
    </source>
</evidence>
<evidence type="ECO:0000259" key="7">
    <source>
        <dbReference type="Pfam" id="PF11916"/>
    </source>
</evidence>
<keyword evidence="4" id="KW-0472">Membrane</keyword>
<dbReference type="InterPro" id="IPR026825">
    <property type="entry name" value="Vac14"/>
</dbReference>
<dbReference type="PROSITE" id="PS50077">
    <property type="entry name" value="HEAT_REPEAT"/>
    <property type="match status" value="1"/>
</dbReference>
<dbReference type="EMBL" id="BNCO01000027">
    <property type="protein sequence ID" value="GIL57310.1"/>
    <property type="molecule type" value="Genomic_DNA"/>
</dbReference>
<comment type="similarity">
    <text evidence="2">Belongs to the VAC14 family.</text>
</comment>
<sequence>MVASDELLPTAVLRQIGDKLYEKRKFAALDVEQLIKRLAAQNDQHRIRLIIDKLISEYSFSSQANHRKGALLCLAAAAVGLGEPTEVHLRQIVPPVLASFTDQDARVRYYACEALYNIAKVARSTFILFFNEVFDAMFRLCADSEANVQNAVQFLDALIKDIAADCTNFEVAAFIPKLRDYLRVTNPHKRQFLLSWVEALDSMPNVKMLPHLPALMDGLLSMLAEPVREVRTTVAKCLKDFLAEVRAAPEAELSAEFFSRLTATVVDRAGSPDELTRLTSIHWLRAFVELAPDRVLPHVPAILGVVLYNISSHNVDIQRECADANAALLRLDVAVYGAAARGAAAEGASGTGVTTAFGARVAIGKLDIPAILGTVTLEMRSEMEATRLEALRWLHFLLARTQELVLEQVGRLLPPLLDSLSAPSDAVVTSALGVLAALADCPGQFNAVLVAFLDRFRGEAGFALLQRSGSSLVRRLCSHLGAAAVLPELGGILQRDTDMSFASTMVSVLNLILLTGPELAELRDQLRRAAVDPAGAKLFTVLYPSWCYSAGALLSLCFVAQAYDHAVEIVHAFADLPFGAELLVQIDRLVALLETPCFTFLRLQLLEPRKHPSLLRALYGLLMLLPQCNAFRMLNARLQAVPTLELLQLEDGLGPTSGSHMGGVARAGQPLPAEREGDVAATAVVATKSEWAAFPELLRVFRAAQLRQYEAYTEQRRPQPLMAIGTAGPGVTFAASVTDRPTTLSTADKGGVPYVVSPTAAAGLAADATGLPGHVGTSASASISVAKLGAGAPGVSSGMPARPAAGLAGTSGDAQVAAAAEAEEDSAADATVRGTSGALGGDLSFSDNPFLTPPAAADIRQMQLQQPQPAAPSRGQLQHISSVGST</sequence>
<dbReference type="PANTHER" id="PTHR16023">
    <property type="entry name" value="TAX1 BINDING PROTEIN-RELATED"/>
    <property type="match status" value="1"/>
</dbReference>
<dbReference type="InterPro" id="IPR016024">
    <property type="entry name" value="ARM-type_fold"/>
</dbReference>
<dbReference type="PANTHER" id="PTHR16023:SF0">
    <property type="entry name" value="PROTEIN VAC14 HOMOLOG"/>
    <property type="match status" value="1"/>
</dbReference>
<evidence type="ECO:0000256" key="3">
    <source>
        <dbReference type="ARBA" id="ARBA00022737"/>
    </source>
</evidence>
<evidence type="ECO:0000256" key="6">
    <source>
        <dbReference type="SAM" id="MobiDB-lite"/>
    </source>
</evidence>
<dbReference type="GO" id="GO:0070772">
    <property type="term" value="C:PAS complex"/>
    <property type="evidence" value="ECO:0007669"/>
    <property type="project" value="InterPro"/>
</dbReference>
<dbReference type="InterPro" id="IPR021841">
    <property type="entry name" value="VAC14_Fig4p-bd"/>
</dbReference>
<dbReference type="InterPro" id="IPR021133">
    <property type="entry name" value="HEAT_type_2"/>
</dbReference>
<dbReference type="Proteomes" id="UP000747399">
    <property type="component" value="Unassembled WGS sequence"/>
</dbReference>
<feature type="compositionally biased region" description="Polar residues" evidence="6">
    <location>
        <begin position="875"/>
        <end position="886"/>
    </location>
</feature>
<dbReference type="GO" id="GO:0006661">
    <property type="term" value="P:phosphatidylinositol biosynthetic process"/>
    <property type="evidence" value="ECO:0007669"/>
    <property type="project" value="InterPro"/>
</dbReference>
<dbReference type="Pfam" id="PF11916">
    <property type="entry name" value="Vac14_Fig4_bd"/>
    <property type="match status" value="1"/>
</dbReference>
<feature type="repeat" description="HEAT" evidence="5">
    <location>
        <begin position="92"/>
        <end position="127"/>
    </location>
</feature>
<evidence type="ECO:0000313" key="9">
    <source>
        <dbReference type="Proteomes" id="UP000747399"/>
    </source>
</evidence>
<gene>
    <name evidence="8" type="ORF">Vafri_12559</name>
</gene>
<dbReference type="Pfam" id="PF12755">
    <property type="entry name" value="Vac14_Fab1_bd"/>
    <property type="match status" value="1"/>
</dbReference>
<reference evidence="8" key="1">
    <citation type="journal article" date="2021" name="Proc. Natl. Acad. Sci. U.S.A.">
        <title>Three genomes in the algal genus Volvox reveal the fate of a haploid sex-determining region after a transition to homothallism.</title>
        <authorList>
            <person name="Yamamoto K."/>
            <person name="Hamaji T."/>
            <person name="Kawai-Toyooka H."/>
            <person name="Matsuzaki R."/>
            <person name="Takahashi F."/>
            <person name="Nishimura Y."/>
            <person name="Kawachi M."/>
            <person name="Noguchi H."/>
            <person name="Minakuchi Y."/>
            <person name="Umen J.G."/>
            <person name="Toyoda A."/>
            <person name="Nozaki H."/>
        </authorList>
    </citation>
    <scope>NUCLEOTIDE SEQUENCE</scope>
    <source>
        <strain evidence="8">NIES-3780</strain>
    </source>
</reference>
<dbReference type="InterPro" id="IPR011989">
    <property type="entry name" value="ARM-like"/>
</dbReference>
<dbReference type="GO" id="GO:0010008">
    <property type="term" value="C:endosome membrane"/>
    <property type="evidence" value="ECO:0007669"/>
    <property type="project" value="TreeGrafter"/>
</dbReference>
<evidence type="ECO:0000256" key="2">
    <source>
        <dbReference type="ARBA" id="ARBA00010225"/>
    </source>
</evidence>
<proteinExistence type="inferred from homology"/>
<evidence type="ECO:0000313" key="8">
    <source>
        <dbReference type="EMBL" id="GIL57310.1"/>
    </source>
</evidence>
<evidence type="ECO:0000256" key="1">
    <source>
        <dbReference type="ARBA" id="ARBA00004308"/>
    </source>
</evidence>
<keyword evidence="9" id="KW-1185">Reference proteome</keyword>
<evidence type="ECO:0000256" key="4">
    <source>
        <dbReference type="ARBA" id="ARBA00023136"/>
    </source>
</evidence>
<feature type="region of interest" description="Disordered" evidence="6">
    <location>
        <begin position="823"/>
        <end position="886"/>
    </location>
</feature>
<dbReference type="SUPFAM" id="SSF48371">
    <property type="entry name" value="ARM repeat"/>
    <property type="match status" value="1"/>
</dbReference>
<feature type="domain" description="Vacuolar protein 14 C-terminal Fig4-binding" evidence="7">
    <location>
        <begin position="464"/>
        <end position="641"/>
    </location>
</feature>
<comment type="subcellular location">
    <subcellularLocation>
        <location evidence="1">Endomembrane system</location>
    </subcellularLocation>
</comment>
<dbReference type="AlphaFoldDB" id="A0A8J4F2H8"/>
<organism evidence="8 9">
    <name type="scientific">Volvox africanus</name>
    <dbReference type="NCBI Taxonomy" id="51714"/>
    <lineage>
        <taxon>Eukaryota</taxon>
        <taxon>Viridiplantae</taxon>
        <taxon>Chlorophyta</taxon>
        <taxon>core chlorophytes</taxon>
        <taxon>Chlorophyceae</taxon>
        <taxon>CS clade</taxon>
        <taxon>Chlamydomonadales</taxon>
        <taxon>Volvocaceae</taxon>
        <taxon>Volvox</taxon>
    </lineage>
</organism>